<comment type="caution">
    <text evidence="1">The sequence shown here is derived from an EMBL/GenBank/DDBJ whole genome shotgun (WGS) entry which is preliminary data.</text>
</comment>
<name>A0ABX1K726_9CELL</name>
<organism evidence="1 2">
    <name type="scientific">Cellulomonas septica</name>
    <dbReference type="NCBI Taxonomy" id="285080"/>
    <lineage>
        <taxon>Bacteria</taxon>
        <taxon>Bacillati</taxon>
        <taxon>Actinomycetota</taxon>
        <taxon>Actinomycetes</taxon>
        <taxon>Micrococcales</taxon>
        <taxon>Cellulomonadaceae</taxon>
        <taxon>Cellulomonas</taxon>
    </lineage>
</organism>
<proteinExistence type="predicted"/>
<sequence>DATLRGLAAETLYGRALLAAPRRLRPADSALLDRSFNALLDRAVASATPATDPEGTTR</sequence>
<protein>
    <recommendedName>
        <fullName evidence="3">TetR family transcriptional regulator</fullName>
    </recommendedName>
</protein>
<gene>
    <name evidence="1" type="ORF">HGA02_20135</name>
</gene>
<evidence type="ECO:0000313" key="2">
    <source>
        <dbReference type="Proteomes" id="UP000777774"/>
    </source>
</evidence>
<feature type="non-terminal residue" evidence="1">
    <location>
        <position position="1"/>
    </location>
</feature>
<accession>A0ABX1K726</accession>
<evidence type="ECO:0000313" key="1">
    <source>
        <dbReference type="EMBL" id="NKY41737.1"/>
    </source>
</evidence>
<dbReference type="EMBL" id="JAAXOY010000900">
    <property type="protein sequence ID" value="NKY41737.1"/>
    <property type="molecule type" value="Genomic_DNA"/>
</dbReference>
<dbReference type="Proteomes" id="UP000777774">
    <property type="component" value="Unassembled WGS sequence"/>
</dbReference>
<reference evidence="1 2" key="1">
    <citation type="submission" date="2020-04" db="EMBL/GenBank/DDBJ databases">
        <title>MicrobeNet Type strains.</title>
        <authorList>
            <person name="Nicholson A.C."/>
        </authorList>
    </citation>
    <scope>NUCLEOTIDE SEQUENCE [LARGE SCALE GENOMIC DNA]</scope>
    <source>
        <strain evidence="1 2">ATCC BAA-787</strain>
    </source>
</reference>
<keyword evidence="2" id="KW-1185">Reference proteome</keyword>
<evidence type="ECO:0008006" key="3">
    <source>
        <dbReference type="Google" id="ProtNLM"/>
    </source>
</evidence>